<comment type="caution">
    <text evidence="6">The sequence shown here is derived from an EMBL/GenBank/DDBJ whole genome shotgun (WGS) entry which is preliminary data.</text>
</comment>
<dbReference type="PANTHER" id="PTHR14344">
    <property type="entry name" value="WD REPEAT PROTEIN"/>
    <property type="match status" value="1"/>
</dbReference>
<keyword evidence="7" id="KW-1185">Reference proteome</keyword>
<proteinExistence type="predicted"/>
<keyword evidence="4" id="KW-0819">tRNA processing</keyword>
<dbReference type="InterPro" id="IPR011044">
    <property type="entry name" value="Quino_amine_DH_bsu"/>
</dbReference>
<dbReference type="InterPro" id="IPR011047">
    <property type="entry name" value="Quinoprotein_ADH-like_sf"/>
</dbReference>
<evidence type="ECO:0000313" key="6">
    <source>
        <dbReference type="EMBL" id="RNF18489.1"/>
    </source>
</evidence>
<dbReference type="SUPFAM" id="SSF50969">
    <property type="entry name" value="YVTN repeat-like/Quinoprotein amine dehydrogenase"/>
    <property type="match status" value="1"/>
</dbReference>
<evidence type="ECO:0000256" key="1">
    <source>
        <dbReference type="ARBA" id="ARBA00004496"/>
    </source>
</evidence>
<evidence type="ECO:0000256" key="3">
    <source>
        <dbReference type="ARBA" id="ARBA00022574"/>
    </source>
</evidence>
<dbReference type="OrthoDB" id="272652at2759"/>
<comment type="subcellular location">
    <subcellularLocation>
        <location evidence="1">Cytoplasm</location>
    </subcellularLocation>
</comment>
<evidence type="ECO:0000256" key="4">
    <source>
        <dbReference type="ARBA" id="ARBA00022694"/>
    </source>
</evidence>
<name>A0A3R7P706_9TRYP</name>
<evidence type="ECO:0000256" key="2">
    <source>
        <dbReference type="ARBA" id="ARBA00022490"/>
    </source>
</evidence>
<dbReference type="GO" id="GO:0005737">
    <property type="term" value="C:cytoplasm"/>
    <property type="evidence" value="ECO:0007669"/>
    <property type="project" value="UniProtKB-SubCell"/>
</dbReference>
<dbReference type="PANTHER" id="PTHR14344:SF3">
    <property type="entry name" value="WD REPEAT-CONTAINING PROTEIN 6"/>
    <property type="match status" value="1"/>
</dbReference>
<dbReference type="AlphaFoldDB" id="A0A3R7P706"/>
<dbReference type="EMBL" id="MKKU01000230">
    <property type="protein sequence ID" value="RNF18489.1"/>
    <property type="molecule type" value="Genomic_DNA"/>
</dbReference>
<organism evidence="6 7">
    <name type="scientific">Trypanosoma conorhini</name>
    <dbReference type="NCBI Taxonomy" id="83891"/>
    <lineage>
        <taxon>Eukaryota</taxon>
        <taxon>Discoba</taxon>
        <taxon>Euglenozoa</taxon>
        <taxon>Kinetoplastea</taxon>
        <taxon>Metakinetoplastina</taxon>
        <taxon>Trypanosomatida</taxon>
        <taxon>Trypanosomatidae</taxon>
        <taxon>Trypanosoma</taxon>
    </lineage>
</organism>
<sequence length="1187" mass="124943">MPSLSRNSCFLHAPVSAVAVGSQCICFAVGNRVLADAADVGGNCDVEVVAELPHGAVITALEEHAVSGANGEVNVMLLIGSGDSVFVANNFMRKEHPGDRRLAQFVLGGMARVLRLRSLGAGGGVLVVTAMNAAYLLREEALLAARALPAAPLLVRHEATGLGVALAADAVVEGDSAAMTVFTGTYAGSIAVWRVPVAGSRRRVRRACAEETGTARGVLQPLSWINAHRPGCAVFAVKAIALKDGAEADHVRFCVATCSDDRTATLYVSSGAPAASGVTNGTMWSCCWRGAGASFSRRRVFDVSLLLAAEDDGKLLLATGGEDGSVHVFSFSSQRLLCATAAAPVEPVRLLHRGHQHDGRGVYKVALLRSRASDASAVVSCGFDGAVHYTPLPPCPARRGMILSRALRPRRHVRGVMCDNEGSLLACTEDELIVLPRDAKAKERRLPIPIADAKKDLPSCISVAAGPGWGRRQRYLLALIGTTGGNVYGKWYSSAGTQPRCQKEDEREEEEEMQGTVVLLHASASRASKVLLVRGMLWRERVLLVSIHVSGALLVLEVDPLLKAAATVWMTCQCAGVQTTTLSTCMLSPRREPQKEEDEQQQKQQQCQDQELQQRYICLFMGDEEGGLSVSVLHTRGDARTNTKLLPRERLFQGPIASVIHEARHVGGPCDRVTVVSAQGEVRVLLLRAGGEGVDVLPVSCPLRLPWRISSVLACSETVAVTLFGTDISVYRRQTSRFGWYLAAEYRGVKAPRLLSATIPAKVSGDSDLPVFVGHCSDGVQAEWFVCDASSGTRVLFGGAIIGREYNAVLFLPSPASAVVCGGENSMLTALSLPNSSQMGMEAPFTMTGPHDSNILAMATCAATGDGGSGVRFVTVGGLATLALWEWSIRHSWRVIAHVGQHLEAAAGAEAEGRGVPRFLSVCVTSEDIVVGGSDGRVRVFSLTEGLQLRRTVSLCAPTPKPVMAAATLSAEDRLVVVADTNGVLGVCGAADGTVTARLSLAKAAVNAVAVGPQIGTRLQQQGGPAEAKGEAGDVFAVWRVLAAMDSGDVALLHVGVSAIVVVCAVRVGLTAARGVRWLPGPPQDNDGGGETAVVVNDERLTCLHTCEAAAAARRAEMLRVAWHTRVNVRGVSGLAVASLPRQSLCAVVVGEGVEAIPLPADGGALERRRESLQISVNGVSGATVTT</sequence>
<dbReference type="Proteomes" id="UP000284403">
    <property type="component" value="Unassembled WGS sequence"/>
</dbReference>
<protein>
    <submittedName>
        <fullName evidence="6">Uncharacterized protein</fullName>
    </submittedName>
</protein>
<keyword evidence="5" id="KW-0677">Repeat</keyword>
<dbReference type="SUPFAM" id="SSF50978">
    <property type="entry name" value="WD40 repeat-like"/>
    <property type="match status" value="1"/>
</dbReference>
<dbReference type="GeneID" id="40318102"/>
<accession>A0A3R7P706</accession>
<dbReference type="Gene3D" id="2.130.10.10">
    <property type="entry name" value="YVTN repeat-like/Quinoprotein amine dehydrogenase"/>
    <property type="match status" value="2"/>
</dbReference>
<keyword evidence="2" id="KW-0963">Cytoplasm</keyword>
<dbReference type="SUPFAM" id="SSF50998">
    <property type="entry name" value="Quinoprotein alcohol dehydrogenase-like"/>
    <property type="match status" value="1"/>
</dbReference>
<dbReference type="InterPro" id="IPR051973">
    <property type="entry name" value="tRNA_Anticodon_Mtase-Reg"/>
</dbReference>
<dbReference type="InterPro" id="IPR015943">
    <property type="entry name" value="WD40/YVTN_repeat-like_dom_sf"/>
</dbReference>
<evidence type="ECO:0000256" key="5">
    <source>
        <dbReference type="ARBA" id="ARBA00022737"/>
    </source>
</evidence>
<gene>
    <name evidence="6" type="ORF">Tco025E_04491</name>
</gene>
<dbReference type="InterPro" id="IPR036322">
    <property type="entry name" value="WD40_repeat_dom_sf"/>
</dbReference>
<evidence type="ECO:0000313" key="7">
    <source>
        <dbReference type="Proteomes" id="UP000284403"/>
    </source>
</evidence>
<dbReference type="RefSeq" id="XP_029228505.1">
    <property type="nucleotide sequence ID" value="XM_029371401.1"/>
</dbReference>
<reference evidence="6 7" key="1">
    <citation type="journal article" date="2018" name="BMC Genomics">
        <title>Genomic comparison of Trypanosoma conorhini and Trypanosoma rangeli to Trypanosoma cruzi strains of high and low virulence.</title>
        <authorList>
            <person name="Bradwell K.R."/>
            <person name="Koparde V.N."/>
            <person name="Matveyev A.V."/>
            <person name="Serrano M.G."/>
            <person name="Alves J.M."/>
            <person name="Parikh H."/>
            <person name="Huang B."/>
            <person name="Lee V."/>
            <person name="Espinosa-Alvarez O."/>
            <person name="Ortiz P.A."/>
            <person name="Costa-Martins A.G."/>
            <person name="Teixeira M.M."/>
            <person name="Buck G.A."/>
        </authorList>
    </citation>
    <scope>NUCLEOTIDE SEQUENCE [LARGE SCALE GENOMIC DNA]</scope>
    <source>
        <strain evidence="6 7">025E</strain>
    </source>
</reference>
<dbReference type="GO" id="GO:0030488">
    <property type="term" value="P:tRNA methylation"/>
    <property type="evidence" value="ECO:0007669"/>
    <property type="project" value="TreeGrafter"/>
</dbReference>
<keyword evidence="3" id="KW-0853">WD repeat</keyword>